<protein>
    <submittedName>
        <fullName evidence="4">Uncharacterized protein</fullName>
    </submittedName>
</protein>
<dbReference type="PROSITE" id="PS51192">
    <property type="entry name" value="HELICASE_ATP_BIND_1"/>
    <property type="match status" value="1"/>
</dbReference>
<proteinExistence type="predicted"/>
<dbReference type="Proteomes" id="UP001516023">
    <property type="component" value="Unassembled WGS sequence"/>
</dbReference>
<dbReference type="PANTHER" id="PTHR14074">
    <property type="entry name" value="HELICASE WITH DEATH DOMAIN-RELATED"/>
    <property type="match status" value="1"/>
</dbReference>
<dbReference type="Pfam" id="PF00271">
    <property type="entry name" value="Helicase_C"/>
    <property type="match status" value="1"/>
</dbReference>
<feature type="compositionally biased region" description="Polar residues" evidence="1">
    <location>
        <begin position="567"/>
        <end position="577"/>
    </location>
</feature>
<organism evidence="4 5">
    <name type="scientific">Cyclotella cryptica</name>
    <dbReference type="NCBI Taxonomy" id="29204"/>
    <lineage>
        <taxon>Eukaryota</taxon>
        <taxon>Sar</taxon>
        <taxon>Stramenopiles</taxon>
        <taxon>Ochrophyta</taxon>
        <taxon>Bacillariophyta</taxon>
        <taxon>Coscinodiscophyceae</taxon>
        <taxon>Thalassiosirophycidae</taxon>
        <taxon>Stephanodiscales</taxon>
        <taxon>Stephanodiscaceae</taxon>
        <taxon>Cyclotella</taxon>
    </lineage>
</organism>
<accession>A0ABD3QUI4</accession>
<evidence type="ECO:0000313" key="5">
    <source>
        <dbReference type="Proteomes" id="UP001516023"/>
    </source>
</evidence>
<feature type="domain" description="Helicase C-terminal" evidence="3">
    <location>
        <begin position="405"/>
        <end position="569"/>
    </location>
</feature>
<dbReference type="Gene3D" id="3.40.50.300">
    <property type="entry name" value="P-loop containing nucleotide triphosphate hydrolases"/>
    <property type="match status" value="2"/>
</dbReference>
<evidence type="ECO:0000259" key="2">
    <source>
        <dbReference type="PROSITE" id="PS51192"/>
    </source>
</evidence>
<dbReference type="AlphaFoldDB" id="A0ABD3QUI4"/>
<dbReference type="InterPro" id="IPR051363">
    <property type="entry name" value="RLR_Helicase"/>
</dbReference>
<dbReference type="InterPro" id="IPR014001">
    <property type="entry name" value="Helicase_ATP-bd"/>
</dbReference>
<dbReference type="SUPFAM" id="SSF52540">
    <property type="entry name" value="P-loop containing nucleoside triphosphate hydrolases"/>
    <property type="match status" value="1"/>
</dbReference>
<comment type="caution">
    <text evidence="4">The sequence shown here is derived from an EMBL/GenBank/DDBJ whole genome shotgun (WGS) entry which is preliminary data.</text>
</comment>
<dbReference type="SMART" id="SM00487">
    <property type="entry name" value="DEXDc"/>
    <property type="match status" value="1"/>
</dbReference>
<evidence type="ECO:0000256" key="1">
    <source>
        <dbReference type="SAM" id="MobiDB-lite"/>
    </source>
</evidence>
<dbReference type="PROSITE" id="PS51194">
    <property type="entry name" value="HELICASE_CTER"/>
    <property type="match status" value="1"/>
</dbReference>
<feature type="domain" description="Helicase ATP-binding" evidence="2">
    <location>
        <begin position="15"/>
        <end position="215"/>
    </location>
</feature>
<dbReference type="PANTHER" id="PTHR14074:SF16">
    <property type="entry name" value="ANTIVIRAL INNATE IMMUNE RESPONSE RECEPTOR RIG-I"/>
    <property type="match status" value="1"/>
</dbReference>
<dbReference type="InterPro" id="IPR001650">
    <property type="entry name" value="Helicase_C-like"/>
</dbReference>
<feature type="non-terminal residue" evidence="4">
    <location>
        <position position="1"/>
    </location>
</feature>
<gene>
    <name evidence="4" type="ORF">HJC23_004020</name>
</gene>
<evidence type="ECO:0000259" key="3">
    <source>
        <dbReference type="PROSITE" id="PS51194"/>
    </source>
</evidence>
<sequence>YEMRKLTLREYQKEVVEGIGNENAIVKMPTGSGKTLVAAEFIRRGLTKYSKKIDDDATVATVITTGSSSTCANHSTGSNCRELAALFLVPTCDLVTQQKRAIEAWIGDSYKVSEYMGGMASPTKFDVLISTPQAFLTLQQKEASNRTLCWSNFFCCVFDEVHHVLKEHPYRIIAHRIKAWTLSSSQRIQVVGLSASLTYAVGHQAVENALRNLCDDLDITKMISPTEEDLISGGYQPQDDTIETMHKPWEVPKGVLDEKERKPHLMHQIFMHRIQNQQATAFALKVFKAVKRIESEIESMTGEPFESPLKEIRLGTWADLAYREWKQSITGSALESLYKLLEYWYVALRLVCQSWEEEEQLVLQWLYINDGFRAEGWYGPRLISSLNAVYKLYKSGGIQSEKLTTLKRQLIDKRKRNGITFRCIIFVKQRISAYVLANHLNSDKGCIEHGIRAEYVTARNARISPSIKETPGETTKRIERFRNGEVNLLIATSVIEEGFDVPEANVVISYDDIKDTVELCQRFGRARKKSSSLTLMSERKDRPLSALKDVKKHQDSIIKEFDPSMGRQHSISRLQSQSDRERTSSSILQDVARCEGSPLECLNMYAAKTKAVVDTVYSCIRACPDNNFESKLVYKSITRTVEGYGVASTKKKSQHQAALSILGQLREDDTKRGLRK</sequence>
<dbReference type="InterPro" id="IPR006935">
    <property type="entry name" value="Helicase/UvrB_N"/>
</dbReference>
<name>A0ABD3QUI4_9STRA</name>
<dbReference type="EMBL" id="JABMIG020000011">
    <property type="protein sequence ID" value="KAL3803858.1"/>
    <property type="molecule type" value="Genomic_DNA"/>
</dbReference>
<feature type="region of interest" description="Disordered" evidence="1">
    <location>
        <begin position="561"/>
        <end position="584"/>
    </location>
</feature>
<evidence type="ECO:0000313" key="4">
    <source>
        <dbReference type="EMBL" id="KAL3803858.1"/>
    </source>
</evidence>
<keyword evidence="5" id="KW-1185">Reference proteome</keyword>
<dbReference type="InterPro" id="IPR027417">
    <property type="entry name" value="P-loop_NTPase"/>
</dbReference>
<dbReference type="Pfam" id="PF04851">
    <property type="entry name" value="ResIII"/>
    <property type="match status" value="1"/>
</dbReference>
<reference evidence="4 5" key="1">
    <citation type="journal article" date="2020" name="G3 (Bethesda)">
        <title>Improved Reference Genome for Cyclotella cryptica CCMP332, a Model for Cell Wall Morphogenesis, Salinity Adaptation, and Lipid Production in Diatoms (Bacillariophyta).</title>
        <authorList>
            <person name="Roberts W.R."/>
            <person name="Downey K.M."/>
            <person name="Ruck E.C."/>
            <person name="Traller J.C."/>
            <person name="Alverson A.J."/>
        </authorList>
    </citation>
    <scope>NUCLEOTIDE SEQUENCE [LARGE SCALE GENOMIC DNA]</scope>
    <source>
        <strain evidence="4 5">CCMP332</strain>
    </source>
</reference>
<dbReference type="SMART" id="SM00490">
    <property type="entry name" value="HELICc"/>
    <property type="match status" value="1"/>
</dbReference>